<sequence>MNLKQMGCEPRRQILKYVDCTNAEDIQKFTEQFCYVTMDVGNRCIFGFDLLAYWACQVDFLDAIVDVPSTSGSNYFGDTAKNEDFGNVKLIEGLLQSSCTSKESRLYVSMYPPLDSELKYLRCLEDHLKKTAWFPGSRISFIAGGGSSYSRSI</sequence>
<evidence type="ECO:0000313" key="1">
    <source>
        <dbReference type="Proteomes" id="UP000046393"/>
    </source>
</evidence>
<dbReference type="Proteomes" id="UP000046393">
    <property type="component" value="Unplaced"/>
</dbReference>
<name>A0A158R486_9BILA</name>
<reference evidence="2" key="1">
    <citation type="submission" date="2016-04" db="UniProtKB">
        <authorList>
            <consortium name="WormBaseParasite"/>
        </authorList>
    </citation>
    <scope>IDENTIFICATION</scope>
</reference>
<organism evidence="1 2">
    <name type="scientific">Syphacia muris</name>
    <dbReference type="NCBI Taxonomy" id="451379"/>
    <lineage>
        <taxon>Eukaryota</taxon>
        <taxon>Metazoa</taxon>
        <taxon>Ecdysozoa</taxon>
        <taxon>Nematoda</taxon>
        <taxon>Chromadorea</taxon>
        <taxon>Rhabditida</taxon>
        <taxon>Spirurina</taxon>
        <taxon>Oxyuridomorpha</taxon>
        <taxon>Oxyuroidea</taxon>
        <taxon>Oxyuridae</taxon>
        <taxon>Syphacia</taxon>
    </lineage>
</organism>
<accession>A0A158R486</accession>
<evidence type="ECO:0000313" key="2">
    <source>
        <dbReference type="WBParaSite" id="SMUV_0000266701-mRNA-1"/>
    </source>
</evidence>
<dbReference type="AlphaFoldDB" id="A0A158R486"/>
<keyword evidence="1" id="KW-1185">Reference proteome</keyword>
<protein>
    <submittedName>
        <fullName evidence="2">O-fucosyltransferase family protein</fullName>
    </submittedName>
</protein>
<proteinExistence type="predicted"/>
<dbReference type="WBParaSite" id="SMUV_0000266701-mRNA-1">
    <property type="protein sequence ID" value="SMUV_0000266701-mRNA-1"/>
    <property type="gene ID" value="SMUV_0000266701"/>
</dbReference>